<proteinExistence type="predicted"/>
<evidence type="ECO:0000259" key="1">
    <source>
        <dbReference type="Pfam" id="PF13460"/>
    </source>
</evidence>
<feature type="domain" description="NAD(P)-binding" evidence="1">
    <location>
        <begin position="6"/>
        <end position="186"/>
    </location>
</feature>
<dbReference type="InterPro" id="IPR052718">
    <property type="entry name" value="NmrA-type_oxidoreductase"/>
</dbReference>
<organism evidence="2 3">
    <name type="scientific">Deinococcus arenicola</name>
    <dbReference type="NCBI Taxonomy" id="2994950"/>
    <lineage>
        <taxon>Bacteria</taxon>
        <taxon>Thermotogati</taxon>
        <taxon>Deinococcota</taxon>
        <taxon>Deinococci</taxon>
        <taxon>Deinococcales</taxon>
        <taxon>Deinococcaceae</taxon>
        <taxon>Deinococcus</taxon>
    </lineage>
</organism>
<dbReference type="CDD" id="cd05269">
    <property type="entry name" value="TMR_SDR_a"/>
    <property type="match status" value="1"/>
</dbReference>
<dbReference type="PANTHER" id="PTHR47129">
    <property type="entry name" value="QUINONE OXIDOREDUCTASE 2"/>
    <property type="match status" value="1"/>
</dbReference>
<evidence type="ECO:0000313" key="2">
    <source>
        <dbReference type="EMBL" id="MDV6374712.1"/>
    </source>
</evidence>
<gene>
    <name evidence="2" type="ORF">ORD21_08945</name>
</gene>
<dbReference type="InterPro" id="IPR036291">
    <property type="entry name" value="NAD(P)-bd_dom_sf"/>
</dbReference>
<keyword evidence="3" id="KW-1185">Reference proteome</keyword>
<dbReference type="SUPFAM" id="SSF51735">
    <property type="entry name" value="NAD(P)-binding Rossmann-fold domains"/>
    <property type="match status" value="1"/>
</dbReference>
<dbReference type="Pfam" id="PF13460">
    <property type="entry name" value="NAD_binding_10"/>
    <property type="match status" value="1"/>
</dbReference>
<comment type="caution">
    <text evidence="2">The sequence shown here is derived from an EMBL/GenBank/DDBJ whole genome shotgun (WGS) entry which is preliminary data.</text>
</comment>
<dbReference type="EMBL" id="JAPMIV010000013">
    <property type="protein sequence ID" value="MDV6374712.1"/>
    <property type="molecule type" value="Genomic_DNA"/>
</dbReference>
<dbReference type="Gene3D" id="3.40.50.720">
    <property type="entry name" value="NAD(P)-binding Rossmann-like Domain"/>
    <property type="match status" value="1"/>
</dbReference>
<dbReference type="Proteomes" id="UP001276150">
    <property type="component" value="Unassembled WGS sequence"/>
</dbReference>
<sequence length="285" mass="29722">MIIITGATGQLGHAIAMQLIARLPADQVGVSVRDPRKAADLEALGVRVRQGDFSDPASLSHAFEDASQILLVSSNARSQGGDPLAQHAAVINAARTVGARRIVYTSQIAASPTSAFGPALDHAATEKMLAESGLAWTALRNGFYASSALGMMKKAFETGVMATPAGGKFVWTTHDDLAEAAAIILANEGKYGGPTPPLTGSQALGFADLTEMASEILGRPIRHETFPDDQLAARLGVPAGAAKFMLGMYTASRAGEFGPVNPTLAELLGRPPETMRELMTATLKV</sequence>
<dbReference type="InterPro" id="IPR016040">
    <property type="entry name" value="NAD(P)-bd_dom"/>
</dbReference>
<protein>
    <submittedName>
        <fullName evidence="2">SDR family oxidoreductase</fullName>
    </submittedName>
</protein>
<dbReference type="RefSeq" id="WP_317640033.1">
    <property type="nucleotide sequence ID" value="NZ_JAPMIV010000013.1"/>
</dbReference>
<reference evidence="2 3" key="1">
    <citation type="submission" date="2022-11" db="EMBL/GenBank/DDBJ databases">
        <title>Deinococcus ZS9-10, Low Temperature and Draught-tolerating, UV-resistant Bacteria from Continental Antarctica.</title>
        <authorList>
            <person name="Cheng L."/>
        </authorList>
    </citation>
    <scope>NUCLEOTIDE SEQUENCE [LARGE SCALE GENOMIC DNA]</scope>
    <source>
        <strain evidence="2 3">ZS9-10</strain>
    </source>
</reference>
<dbReference type="PANTHER" id="PTHR47129:SF1">
    <property type="entry name" value="NMRA-LIKE DOMAIN-CONTAINING PROTEIN"/>
    <property type="match status" value="1"/>
</dbReference>
<accession>A0ABU4DQK6</accession>
<dbReference type="Gene3D" id="3.90.25.10">
    <property type="entry name" value="UDP-galactose 4-epimerase, domain 1"/>
    <property type="match status" value="1"/>
</dbReference>
<name>A0ABU4DQK6_9DEIO</name>
<evidence type="ECO:0000313" key="3">
    <source>
        <dbReference type="Proteomes" id="UP001276150"/>
    </source>
</evidence>